<dbReference type="STRING" id="640132.Srot_2600"/>
<keyword evidence="4 7" id="KW-0812">Transmembrane</keyword>
<dbReference type="eggNOG" id="COG2972">
    <property type="taxonomic scope" value="Bacteria"/>
</dbReference>
<name>D6ZC66_SEGRD</name>
<feature type="domain" description="HAMP" evidence="9">
    <location>
        <begin position="258"/>
        <end position="310"/>
    </location>
</feature>
<gene>
    <name evidence="10" type="ordered locus">Srot_2600</name>
</gene>
<dbReference type="InterPro" id="IPR003660">
    <property type="entry name" value="HAMP_dom"/>
</dbReference>
<evidence type="ECO:0000313" key="11">
    <source>
        <dbReference type="Proteomes" id="UP000002247"/>
    </source>
</evidence>
<dbReference type="CDD" id="cd07302">
    <property type="entry name" value="CHD"/>
    <property type="match status" value="1"/>
</dbReference>
<feature type="transmembrane region" description="Helical" evidence="7">
    <location>
        <begin position="234"/>
        <end position="253"/>
    </location>
</feature>
<keyword evidence="11" id="KW-1185">Reference proteome</keyword>
<dbReference type="HOGENOM" id="CLU_025433_2_0_11"/>
<dbReference type="CDD" id="cd06225">
    <property type="entry name" value="HAMP"/>
    <property type="match status" value="1"/>
</dbReference>
<dbReference type="PANTHER" id="PTHR43081:SF17">
    <property type="entry name" value="BLL5647 PROTEIN"/>
    <property type="match status" value="1"/>
</dbReference>
<comment type="similarity">
    <text evidence="2">Belongs to the adenylyl cyclase class-3 family.</text>
</comment>
<evidence type="ECO:0000256" key="2">
    <source>
        <dbReference type="ARBA" id="ARBA00005381"/>
    </source>
</evidence>
<feature type="transmembrane region" description="Helical" evidence="7">
    <location>
        <begin position="202"/>
        <end position="222"/>
    </location>
</feature>
<protein>
    <submittedName>
        <fullName evidence="10">Adenylate/guanylate cyclase with integral membrane sensor</fullName>
    </submittedName>
</protein>
<keyword evidence="5 7" id="KW-1133">Transmembrane helix</keyword>
<evidence type="ECO:0000256" key="1">
    <source>
        <dbReference type="ARBA" id="ARBA00004651"/>
    </source>
</evidence>
<feature type="domain" description="Guanylate cyclase" evidence="8">
    <location>
        <begin position="342"/>
        <end position="466"/>
    </location>
</feature>
<keyword evidence="3" id="KW-1003">Cell membrane</keyword>
<dbReference type="Pfam" id="PF00672">
    <property type="entry name" value="HAMP"/>
    <property type="match status" value="1"/>
</dbReference>
<dbReference type="InterPro" id="IPR001054">
    <property type="entry name" value="A/G_cyclase"/>
</dbReference>
<dbReference type="SUPFAM" id="SSF55073">
    <property type="entry name" value="Nucleotide cyclase"/>
    <property type="match status" value="1"/>
</dbReference>
<dbReference type="GO" id="GO:0004016">
    <property type="term" value="F:adenylate cyclase activity"/>
    <property type="evidence" value="ECO:0007669"/>
    <property type="project" value="UniProtKB-ARBA"/>
</dbReference>
<dbReference type="InterPro" id="IPR050697">
    <property type="entry name" value="Adenylyl/Guanylyl_Cyclase_3/4"/>
</dbReference>
<dbReference type="AlphaFoldDB" id="D6ZC66"/>
<comment type="subcellular location">
    <subcellularLocation>
        <location evidence="1">Cell membrane</location>
        <topology evidence="1">Multi-pass membrane protein</topology>
    </subcellularLocation>
</comment>
<keyword evidence="6 7" id="KW-0472">Membrane</keyword>
<dbReference type="Pfam" id="PF00211">
    <property type="entry name" value="Guanylate_cyc"/>
    <property type="match status" value="1"/>
</dbReference>
<evidence type="ECO:0000256" key="6">
    <source>
        <dbReference type="ARBA" id="ARBA00023136"/>
    </source>
</evidence>
<dbReference type="KEGG" id="srt:Srot_2600"/>
<feature type="transmembrane region" description="Helical" evidence="7">
    <location>
        <begin position="149"/>
        <end position="170"/>
    </location>
</feature>
<dbReference type="PROSITE" id="PS50125">
    <property type="entry name" value="GUANYLATE_CYCLASE_2"/>
    <property type="match status" value="1"/>
</dbReference>
<evidence type="ECO:0000256" key="5">
    <source>
        <dbReference type="ARBA" id="ARBA00022989"/>
    </source>
</evidence>
<dbReference type="GO" id="GO:0006171">
    <property type="term" value="P:cAMP biosynthetic process"/>
    <property type="evidence" value="ECO:0007669"/>
    <property type="project" value="TreeGrafter"/>
</dbReference>
<dbReference type="SUPFAM" id="SSF158472">
    <property type="entry name" value="HAMP domain-like"/>
    <property type="match status" value="1"/>
</dbReference>
<feature type="transmembrane region" description="Helical" evidence="7">
    <location>
        <begin position="72"/>
        <end position="101"/>
    </location>
</feature>
<dbReference type="RefSeq" id="WP_013139484.1">
    <property type="nucleotide sequence ID" value="NC_014168.1"/>
</dbReference>
<evidence type="ECO:0000313" key="10">
    <source>
        <dbReference type="EMBL" id="ADG99035.1"/>
    </source>
</evidence>
<dbReference type="PROSITE" id="PS50885">
    <property type="entry name" value="HAMP"/>
    <property type="match status" value="1"/>
</dbReference>
<organism evidence="10 11">
    <name type="scientific">Segniliparus rotundus (strain ATCC BAA-972 / CDC 1076 / CIP 108378 / DSM 44985 / JCM 13578)</name>
    <dbReference type="NCBI Taxonomy" id="640132"/>
    <lineage>
        <taxon>Bacteria</taxon>
        <taxon>Bacillati</taxon>
        <taxon>Actinomycetota</taxon>
        <taxon>Actinomycetes</taxon>
        <taxon>Mycobacteriales</taxon>
        <taxon>Segniliparaceae</taxon>
        <taxon>Segniliparus</taxon>
    </lineage>
</organism>
<dbReference type="PANTHER" id="PTHR43081">
    <property type="entry name" value="ADENYLATE CYCLASE, TERMINAL-DIFFERENTIATION SPECIFIC-RELATED"/>
    <property type="match status" value="1"/>
</dbReference>
<evidence type="ECO:0000256" key="7">
    <source>
        <dbReference type="SAM" id="Phobius"/>
    </source>
</evidence>
<dbReference type="GO" id="GO:0035556">
    <property type="term" value="P:intracellular signal transduction"/>
    <property type="evidence" value="ECO:0007669"/>
    <property type="project" value="InterPro"/>
</dbReference>
<dbReference type="GO" id="GO:0005886">
    <property type="term" value="C:plasma membrane"/>
    <property type="evidence" value="ECO:0007669"/>
    <property type="project" value="UniProtKB-SubCell"/>
</dbReference>
<evidence type="ECO:0000259" key="8">
    <source>
        <dbReference type="PROSITE" id="PS50125"/>
    </source>
</evidence>
<dbReference type="Gene3D" id="6.10.340.10">
    <property type="match status" value="1"/>
</dbReference>
<dbReference type="Gene3D" id="3.30.70.1230">
    <property type="entry name" value="Nucleotide cyclase"/>
    <property type="match status" value="1"/>
</dbReference>
<proteinExistence type="inferred from homology"/>
<dbReference type="InterPro" id="IPR029787">
    <property type="entry name" value="Nucleotide_cyclase"/>
</dbReference>
<dbReference type="EMBL" id="CP001958">
    <property type="protein sequence ID" value="ADG99035.1"/>
    <property type="molecule type" value="Genomic_DNA"/>
</dbReference>
<dbReference type="SMART" id="SM00304">
    <property type="entry name" value="HAMP"/>
    <property type="match status" value="1"/>
</dbReference>
<evidence type="ECO:0000259" key="9">
    <source>
        <dbReference type="PROSITE" id="PS50885"/>
    </source>
</evidence>
<dbReference type="SMART" id="SM00044">
    <property type="entry name" value="CYCc"/>
    <property type="match status" value="1"/>
</dbReference>
<feature type="transmembrane region" description="Helical" evidence="7">
    <location>
        <begin position="122"/>
        <end position="143"/>
    </location>
</feature>
<feature type="transmembrane region" description="Helical" evidence="7">
    <location>
        <begin position="31"/>
        <end position="52"/>
    </location>
</feature>
<evidence type="ECO:0000256" key="4">
    <source>
        <dbReference type="ARBA" id="ARBA00022692"/>
    </source>
</evidence>
<dbReference type="OrthoDB" id="368920at2"/>
<dbReference type="eggNOG" id="COG2114">
    <property type="taxonomic scope" value="Bacteria"/>
</dbReference>
<accession>D6ZC66</accession>
<reference evidence="10 11" key="1">
    <citation type="journal article" date="2010" name="Stand. Genomic Sci.">
        <title>Complete genome sequence of Segniliparus rotundus type strain (CDC 1076).</title>
        <authorList>
            <person name="Sikorski J."/>
            <person name="Lapidus A."/>
            <person name="Copeland A."/>
            <person name="Misra M."/>
            <person name="Glavina Del Rio T."/>
            <person name="Nolan M."/>
            <person name="Lucas S."/>
            <person name="Chen F."/>
            <person name="Tice H."/>
            <person name="Cheng J.F."/>
            <person name="Jando M."/>
            <person name="Schneider S."/>
            <person name="Bruce D."/>
            <person name="Goodwin L."/>
            <person name="Pitluck S."/>
            <person name="Liolios K."/>
            <person name="Mikhailova N."/>
            <person name="Pati A."/>
            <person name="Ivanova N."/>
            <person name="Mavromatis K."/>
            <person name="Chen A."/>
            <person name="Palaniappan K."/>
            <person name="Chertkov O."/>
            <person name="Land M."/>
            <person name="Hauser L."/>
            <person name="Chang Y.J."/>
            <person name="Jeffries C.D."/>
            <person name="Brettin T."/>
            <person name="Detter J.C."/>
            <person name="Han C."/>
            <person name="Rohde M."/>
            <person name="Goker M."/>
            <person name="Bristow J."/>
            <person name="Eisen J.A."/>
            <person name="Markowitz V."/>
            <person name="Hugenholtz P."/>
            <person name="Kyrpides N.C."/>
            <person name="Klenk H.P."/>
        </authorList>
    </citation>
    <scope>NUCLEOTIDE SEQUENCE [LARGE SCALE GENOMIC DNA]</scope>
    <source>
        <strain evidence="11">ATCC BAA-972 / CDC 1076 / CIP 108378 / DSM 44985 / JCM 13578</strain>
    </source>
</reference>
<dbReference type="Proteomes" id="UP000002247">
    <property type="component" value="Chromosome"/>
</dbReference>
<evidence type="ECO:0000256" key="3">
    <source>
        <dbReference type="ARBA" id="ARBA00022475"/>
    </source>
</evidence>
<sequence>MRQGRFAELGFTPRGILNLLRWLPRTRWPLIVLYVVYANVLGALIVFGFLQFGLPPEDAVSYTDLGDWRSQLLFLGLLSLGIAVSSMVNLGYAVPTLIWNHSREHSANAQRAKDRALRLPSWQMWTSGSLWLFGSLVFVGFIARHSPRLALIGAFGAVLGGSVVCMIVYLRSEQVLRPIISEAIADGAEAKRASKVSQRVQLVWLLCSGIPAFAIFGITTGHELGILHGNPKQLMLPVSILAALTIAVGLLAANQLAKGIGVPIQALRGAMRQVEQGDLSAHVEVNTTTELGLLQSGFNDMIQQIRGREQLRALFGQFVGSEVAQRAVEDGVQLGGEERLVAVLFVDLVGSTRLAFHLGAPRVVKLLNEFFHAVVDVVGAEGGYVNKFLGDAALVIFGAPLELENFAGHALRAARALHEVLAGPLHETNVGIGVSAGLVVAGHIGADERLEYTVIGDAVNEASRLCELAKLEPGGLLTSERAVGLADPEEAQHWELGEEVCVRGREAPTRLARARS</sequence>